<dbReference type="AlphaFoldDB" id="A0AAE0V239"/>
<accession>A0AAE0V239</accession>
<organism evidence="7 8">
    <name type="scientific">Hemibagrus guttatus</name>
    <dbReference type="NCBI Taxonomy" id="175788"/>
    <lineage>
        <taxon>Eukaryota</taxon>
        <taxon>Metazoa</taxon>
        <taxon>Chordata</taxon>
        <taxon>Craniata</taxon>
        <taxon>Vertebrata</taxon>
        <taxon>Euteleostomi</taxon>
        <taxon>Actinopterygii</taxon>
        <taxon>Neopterygii</taxon>
        <taxon>Teleostei</taxon>
        <taxon>Ostariophysi</taxon>
        <taxon>Siluriformes</taxon>
        <taxon>Bagridae</taxon>
        <taxon>Hemibagrus</taxon>
    </lineage>
</organism>
<evidence type="ECO:0000259" key="6">
    <source>
        <dbReference type="Pfam" id="PF18697"/>
    </source>
</evidence>
<evidence type="ECO:0000256" key="3">
    <source>
        <dbReference type="ARBA" id="ARBA00022722"/>
    </source>
</evidence>
<proteinExistence type="predicted"/>
<keyword evidence="4" id="KW-0255">Endonuclease</keyword>
<reference evidence="7" key="1">
    <citation type="submission" date="2023-06" db="EMBL/GenBank/DDBJ databases">
        <title>Male Hemibagrus guttatus genome.</title>
        <authorList>
            <person name="Bian C."/>
        </authorList>
    </citation>
    <scope>NUCLEOTIDE SEQUENCE</scope>
    <source>
        <strain evidence="7">Male_cb2023</strain>
        <tissue evidence="7">Muscle</tissue>
    </source>
</reference>
<evidence type="ECO:0000256" key="1">
    <source>
        <dbReference type="ARBA" id="ARBA00022679"/>
    </source>
</evidence>
<comment type="caution">
    <text evidence="7">The sequence shown here is derived from an EMBL/GenBank/DDBJ whole genome shotgun (WGS) entry which is preliminary data.</text>
</comment>
<keyword evidence="2" id="KW-0548">Nucleotidyltransferase</keyword>
<dbReference type="InterPro" id="IPR040643">
    <property type="entry name" value="MLVIN_C"/>
</dbReference>
<evidence type="ECO:0000256" key="2">
    <source>
        <dbReference type="ARBA" id="ARBA00022695"/>
    </source>
</evidence>
<dbReference type="GO" id="GO:0016787">
    <property type="term" value="F:hydrolase activity"/>
    <property type="evidence" value="ECO:0007669"/>
    <property type="project" value="UniProtKB-KW"/>
</dbReference>
<feature type="domain" description="Murine leukemia virus integrase C-terminal" evidence="6">
    <location>
        <begin position="165"/>
        <end position="215"/>
    </location>
</feature>
<keyword evidence="8" id="KW-1185">Reference proteome</keyword>
<protein>
    <recommendedName>
        <fullName evidence="6">Murine leukemia virus integrase C-terminal domain-containing protein</fullName>
    </recommendedName>
</protein>
<gene>
    <name evidence="7" type="ORF">QTP70_021217</name>
</gene>
<evidence type="ECO:0000313" key="8">
    <source>
        <dbReference type="Proteomes" id="UP001274896"/>
    </source>
</evidence>
<keyword evidence="3" id="KW-0540">Nuclease</keyword>
<name>A0AAE0V239_9TELE</name>
<evidence type="ECO:0000256" key="4">
    <source>
        <dbReference type="ARBA" id="ARBA00022759"/>
    </source>
</evidence>
<keyword evidence="5" id="KW-0378">Hydrolase</keyword>
<dbReference type="GO" id="GO:0016779">
    <property type="term" value="F:nucleotidyltransferase activity"/>
    <property type="evidence" value="ECO:0007669"/>
    <property type="project" value="UniProtKB-KW"/>
</dbReference>
<evidence type="ECO:0000313" key="7">
    <source>
        <dbReference type="EMBL" id="KAK3535919.1"/>
    </source>
</evidence>
<evidence type="ECO:0000256" key="5">
    <source>
        <dbReference type="ARBA" id="ARBA00022801"/>
    </source>
</evidence>
<dbReference type="Gene3D" id="2.30.30.850">
    <property type="match status" value="1"/>
</dbReference>
<dbReference type="Pfam" id="PF18697">
    <property type="entry name" value="MLVIN_C"/>
    <property type="match status" value="1"/>
</dbReference>
<dbReference type="EMBL" id="JAUCMX010000009">
    <property type="protein sequence ID" value="KAK3535919.1"/>
    <property type="molecule type" value="Genomic_DNA"/>
</dbReference>
<keyword evidence="1" id="KW-0808">Transferase</keyword>
<dbReference type="Proteomes" id="UP001274896">
    <property type="component" value="Unassembled WGS sequence"/>
</dbReference>
<sequence>MPPHFRRRRMFPARFSSSSSSSPGLAPPLFPWGMSLHFWFSVEDAASLLIGRGGYRPHLPPSLTSGVFGPAGLKTSLGSPAQWWTLLGSPARLWTSLGTLWPYHRAHHSPHLPRRVPRSPHLSLRVPRSFLGLRWAKDSSRLWGRVKGATEGRTSEINKVLRIVQPGDWVYVKVFKRKWNEPRRVRPLKVVLATPTALKVEGKNAWFHLNHLSQAQWGNARHFKIRCYENSIGGDEVRPPLHHDHQSSKSVYNVCRPMLHMHSHAHWARRRGSRRAKP</sequence>
<dbReference type="GO" id="GO:0004519">
    <property type="term" value="F:endonuclease activity"/>
    <property type="evidence" value="ECO:0007669"/>
    <property type="project" value="UniProtKB-KW"/>
</dbReference>